<name>A0A0A9EMB5_ARUDO</name>
<feature type="region of interest" description="Disordered" evidence="1">
    <location>
        <begin position="1"/>
        <end position="51"/>
    </location>
</feature>
<evidence type="ECO:0000256" key="1">
    <source>
        <dbReference type="SAM" id="MobiDB-lite"/>
    </source>
</evidence>
<feature type="compositionally biased region" description="Polar residues" evidence="1">
    <location>
        <begin position="42"/>
        <end position="51"/>
    </location>
</feature>
<reference evidence="2" key="2">
    <citation type="journal article" date="2015" name="Data Brief">
        <title>Shoot transcriptome of the giant reed, Arundo donax.</title>
        <authorList>
            <person name="Barrero R.A."/>
            <person name="Guerrero F.D."/>
            <person name="Moolhuijzen P."/>
            <person name="Goolsby J.A."/>
            <person name="Tidwell J."/>
            <person name="Bellgard S.E."/>
            <person name="Bellgard M.I."/>
        </authorList>
    </citation>
    <scope>NUCLEOTIDE SEQUENCE</scope>
    <source>
        <tissue evidence="2">Shoot tissue taken approximately 20 cm above the soil surface</tissue>
    </source>
</reference>
<evidence type="ECO:0000313" key="2">
    <source>
        <dbReference type="EMBL" id="JAE01257.1"/>
    </source>
</evidence>
<feature type="compositionally biased region" description="Low complexity" evidence="1">
    <location>
        <begin position="20"/>
        <end position="35"/>
    </location>
</feature>
<dbReference type="AlphaFoldDB" id="A0A0A9EMB5"/>
<reference evidence="2" key="1">
    <citation type="submission" date="2014-09" db="EMBL/GenBank/DDBJ databases">
        <authorList>
            <person name="Magalhaes I.L.F."/>
            <person name="Oliveira U."/>
            <person name="Santos F.R."/>
            <person name="Vidigal T.H.D.A."/>
            <person name="Brescovit A.D."/>
            <person name="Santos A.J."/>
        </authorList>
    </citation>
    <scope>NUCLEOTIDE SEQUENCE</scope>
    <source>
        <tissue evidence="2">Shoot tissue taken approximately 20 cm above the soil surface</tissue>
    </source>
</reference>
<dbReference type="EMBL" id="GBRH01196639">
    <property type="protein sequence ID" value="JAE01257.1"/>
    <property type="molecule type" value="Transcribed_RNA"/>
</dbReference>
<proteinExistence type="predicted"/>
<protein>
    <submittedName>
        <fullName evidence="2">Uncharacterized protein</fullName>
    </submittedName>
</protein>
<feature type="compositionally biased region" description="Polar residues" evidence="1">
    <location>
        <begin position="1"/>
        <end position="12"/>
    </location>
</feature>
<sequence length="51" mass="5679">MAWLSSMISSRDPTLMGVPRRSSTLERSSSTLSSWGRRRSCAATNSSSMRR</sequence>
<organism evidence="2">
    <name type="scientific">Arundo donax</name>
    <name type="common">Giant reed</name>
    <name type="synonym">Donax arundinaceus</name>
    <dbReference type="NCBI Taxonomy" id="35708"/>
    <lineage>
        <taxon>Eukaryota</taxon>
        <taxon>Viridiplantae</taxon>
        <taxon>Streptophyta</taxon>
        <taxon>Embryophyta</taxon>
        <taxon>Tracheophyta</taxon>
        <taxon>Spermatophyta</taxon>
        <taxon>Magnoliopsida</taxon>
        <taxon>Liliopsida</taxon>
        <taxon>Poales</taxon>
        <taxon>Poaceae</taxon>
        <taxon>PACMAD clade</taxon>
        <taxon>Arundinoideae</taxon>
        <taxon>Arundineae</taxon>
        <taxon>Arundo</taxon>
    </lineage>
</organism>
<accession>A0A0A9EMB5</accession>